<name>A0A8H5CII3_9AGAR</name>
<dbReference type="EMBL" id="JAACJK010000002">
    <property type="protein sequence ID" value="KAF5341227.1"/>
    <property type="molecule type" value="Genomic_DNA"/>
</dbReference>
<organism evidence="1 2">
    <name type="scientific">Ephemerocybe angulata</name>
    <dbReference type="NCBI Taxonomy" id="980116"/>
    <lineage>
        <taxon>Eukaryota</taxon>
        <taxon>Fungi</taxon>
        <taxon>Dikarya</taxon>
        <taxon>Basidiomycota</taxon>
        <taxon>Agaricomycotina</taxon>
        <taxon>Agaricomycetes</taxon>
        <taxon>Agaricomycetidae</taxon>
        <taxon>Agaricales</taxon>
        <taxon>Agaricineae</taxon>
        <taxon>Psathyrellaceae</taxon>
        <taxon>Ephemerocybe</taxon>
    </lineage>
</organism>
<dbReference type="AlphaFoldDB" id="A0A8H5CII3"/>
<accession>A0A8H5CII3</accession>
<dbReference type="Proteomes" id="UP000541558">
    <property type="component" value="Unassembled WGS sequence"/>
</dbReference>
<proteinExistence type="predicted"/>
<evidence type="ECO:0000313" key="2">
    <source>
        <dbReference type="Proteomes" id="UP000541558"/>
    </source>
</evidence>
<protein>
    <submittedName>
        <fullName evidence="1">Uncharacterized protein</fullName>
    </submittedName>
</protein>
<gene>
    <name evidence="1" type="ORF">D9611_006163</name>
</gene>
<sequence>MAELAISREGTKTSTMEVVEKDKSRMLKESMDGRKRRLIDRWIDPIPRVRALGNPMTGVVSTQPFPPSLFSTPLPASHRPLCVERPAALPTALFVILYAKKTPI</sequence>
<evidence type="ECO:0000313" key="1">
    <source>
        <dbReference type="EMBL" id="KAF5341227.1"/>
    </source>
</evidence>
<keyword evidence="2" id="KW-1185">Reference proteome</keyword>
<comment type="caution">
    <text evidence="1">The sequence shown here is derived from an EMBL/GenBank/DDBJ whole genome shotgun (WGS) entry which is preliminary data.</text>
</comment>
<reference evidence="1 2" key="1">
    <citation type="journal article" date="2020" name="ISME J.">
        <title>Uncovering the hidden diversity of litter-decomposition mechanisms in mushroom-forming fungi.</title>
        <authorList>
            <person name="Floudas D."/>
            <person name="Bentzer J."/>
            <person name="Ahren D."/>
            <person name="Johansson T."/>
            <person name="Persson P."/>
            <person name="Tunlid A."/>
        </authorList>
    </citation>
    <scope>NUCLEOTIDE SEQUENCE [LARGE SCALE GENOMIC DNA]</scope>
    <source>
        <strain evidence="1 2">CBS 175.51</strain>
    </source>
</reference>